<protein>
    <recommendedName>
        <fullName evidence="3">Kinase D-interacting substrate of 220 kDa-like SAM domain-containing protein</fullName>
    </recommendedName>
</protein>
<evidence type="ECO:0000313" key="5">
    <source>
        <dbReference type="Proteomes" id="UP000728185"/>
    </source>
</evidence>
<feature type="domain" description="Kinase D-interacting substrate of 220 kDa-like SAM" evidence="3">
    <location>
        <begin position="884"/>
        <end position="964"/>
    </location>
</feature>
<feature type="region of interest" description="Disordered" evidence="1">
    <location>
        <begin position="993"/>
        <end position="1023"/>
    </location>
</feature>
<feature type="compositionally biased region" description="Polar residues" evidence="1">
    <location>
        <begin position="1088"/>
        <end position="1099"/>
    </location>
</feature>
<feature type="compositionally biased region" description="Polar residues" evidence="1">
    <location>
        <begin position="1179"/>
        <end position="1189"/>
    </location>
</feature>
<name>A0A8E0RWV7_9TREM</name>
<gene>
    <name evidence="4" type="ORF">FBUS_00367</name>
</gene>
<dbReference type="PANTHER" id="PTHR24116">
    <property type="entry name" value="KINASE D-INTERACTING SUBSTRATE OF 220 KDA"/>
    <property type="match status" value="1"/>
</dbReference>
<dbReference type="InterPro" id="IPR057092">
    <property type="entry name" value="SAM_KIDINS220"/>
</dbReference>
<feature type="compositionally biased region" description="Low complexity" evidence="1">
    <location>
        <begin position="1000"/>
        <end position="1016"/>
    </location>
</feature>
<sequence length="1610" mass="179751">MRTGGRQSDMPGTTRVFTCQSGETKHSEVPNSNQSKRNDLDTLLELGAFHYPLDLNTADVKNHGTNTIRALADMFTCKLSNFPVTVGIFTAQNDKEYLSRLAGELRNITRLSGPLALRFSVLLFLFPLFVSTFLGYLVGMLTTWQVGLSIGHVGMFLQITFLVIIITGSRVCHNHVATRISHSVAEFLRWLQLVLNVCFCYPTKQIDSKAPVKTIVVYHRLWPSTTPNVALFSMVDKMWTGLIRMHGEIPVRLQRASKVSPISSRRFKRVCCIPAFLVVMAFCVAFVIETGMIRYHSGRFTTMLTDKGTIGIFVISSSILFLGLFGSIRSICHLIRSLTVNPVQPLRAALADFLSDEANEEEYNHLKPQGKYTCLPKRSAKTSDPVVLGNSTSLKNMAITAEEERARRADILIKEEFAKLCKLSLTFDRFLSQQQTRFIICLDASETKQCDVLAKLIYQIHSLVLTESSAPVAFVLEANFRVLLGDTVASVICPPYSGTLNAGIPTNVSRTLSDNLHLVHTSIHLPIYLEGLLFTDVESEPRLKDLTPNSVEVSPNGFSHPSTAQSAKRTSGIMYTPRSIFGNRGSVAPFRGGQEKGSTQPLREQLSRSNSTLSRSVETCQGIAGLFLRDHELADWNGKLMKQLVSATSFTSRFLRLCNLEVPIEEMILWISLVQYWPYHVAWLVIYLEGLVEGKSGGTGKQVSNQTGISLIDCLQEVKSLVAASIDQLEPLVADDRDLDRLNSYLRAKASRPISIGNLKKLISCVLVHNPFLRHCIKAQIMNPERRSGSEDRLGGHFGTFAPALTTLVEGQVDSFRRSNQSIGPLGPHPGNLVSSGRGRLSASLGSTDTQGMHFFPSNADLLTSAEQTPRTSYQGRLKKTDQHPSLSQYTVSDVCNLIASVVEIEPERRYAYQTNVRSHNVNGLALCRTDPERLKHEIGMNQSDWQAFCRSVNYVLAQESRNIRLATEMESDSESIISPLVIANKYPFVGSFPGPMEHQQQQQQQQQQPPNFLSQPPLPPQHGLVAQTRLVRSSPSSSLASSNQLGLKNATLIRQTPWLLSPQVPTSLMNSDGADLPVDDILPSSLYNPEQTENQVSPSGMEEPESLWKSTPQSISCKPAIKPRGINDLGTKTRCVEKSNSPKSSHEQMEFEQHKEQFTSPRPNMEPRVAATRHSRRTSNMEQDNFTSGHKDGNVFNEGVLHGLRTSRSRRPDTRRYSSRSTVDLRTAFGPLPYNPQTAELCYREVMRRKQKCRAKSSRMRHGISNKDPRIILNPTARDNVELFRFNMLEHEQQQQMNPELPFGAFPMPHRSPWKTSGERPDGEVKEIRRMKKRPCRRPSKGHGPFDVVMNKNAQGAEALPNQLAGLTTGVNSSLPESAVIDSESDSVIYNSALMSQFQGALPWSVPEVSRRERRARRLLHSPALNPAQLASLYSYVTHTGKLPAYSNPPFDYPYGKAFMEPETASKLNYFPIPHMNYGAHFPDPAESYRPSQKKRARHADHVTPATTSPRLVHSSLKSKRSNELVHLDYLDEGTNSPDSELEECTCEYWYGIDRNGGKITISEPTLRGDSDDLYSDDNMQTYSIEHEIPTRNSCGKINGTYCAQNDSG</sequence>
<evidence type="ECO:0000256" key="1">
    <source>
        <dbReference type="SAM" id="MobiDB-lite"/>
    </source>
</evidence>
<keyword evidence="5" id="KW-1185">Reference proteome</keyword>
<reference evidence="4" key="1">
    <citation type="submission" date="2019-05" db="EMBL/GenBank/DDBJ databases">
        <title>Annotation for the trematode Fasciolopsis buski.</title>
        <authorList>
            <person name="Choi Y.-J."/>
        </authorList>
    </citation>
    <scope>NUCLEOTIDE SEQUENCE</scope>
    <source>
        <strain evidence="4">HT</strain>
        <tissue evidence="4">Whole worm</tissue>
    </source>
</reference>
<dbReference type="PANTHER" id="PTHR24116:SF0">
    <property type="entry name" value="KINASE D-INTERACTING SUBSTRATE OF 220 KDA"/>
    <property type="match status" value="1"/>
</dbReference>
<dbReference type="OrthoDB" id="6084525at2759"/>
<feature type="compositionally biased region" description="Polar residues" evidence="1">
    <location>
        <begin position="547"/>
        <end position="569"/>
    </location>
</feature>
<dbReference type="InterPro" id="IPR052771">
    <property type="entry name" value="Neurotrophin_sig_adaptor"/>
</dbReference>
<dbReference type="Proteomes" id="UP000728185">
    <property type="component" value="Unassembled WGS sequence"/>
</dbReference>
<feature type="transmembrane region" description="Helical" evidence="2">
    <location>
        <begin position="144"/>
        <end position="166"/>
    </location>
</feature>
<feature type="compositionally biased region" description="Basic and acidic residues" evidence="1">
    <location>
        <begin position="1145"/>
        <end position="1158"/>
    </location>
</feature>
<comment type="caution">
    <text evidence="4">The sequence shown here is derived from an EMBL/GenBank/DDBJ whole genome shotgun (WGS) entry which is preliminary data.</text>
</comment>
<organism evidence="4 5">
    <name type="scientific">Fasciolopsis buskii</name>
    <dbReference type="NCBI Taxonomy" id="27845"/>
    <lineage>
        <taxon>Eukaryota</taxon>
        <taxon>Metazoa</taxon>
        <taxon>Spiralia</taxon>
        <taxon>Lophotrochozoa</taxon>
        <taxon>Platyhelminthes</taxon>
        <taxon>Trematoda</taxon>
        <taxon>Digenea</taxon>
        <taxon>Plagiorchiida</taxon>
        <taxon>Echinostomata</taxon>
        <taxon>Echinostomatoidea</taxon>
        <taxon>Fasciolidae</taxon>
        <taxon>Fasciolopsis</taxon>
    </lineage>
</organism>
<evidence type="ECO:0000256" key="2">
    <source>
        <dbReference type="SAM" id="Phobius"/>
    </source>
</evidence>
<feature type="region of interest" description="Disordered" evidence="1">
    <location>
        <begin position="546"/>
        <end position="569"/>
    </location>
</feature>
<feature type="transmembrane region" description="Helical" evidence="2">
    <location>
        <begin position="270"/>
        <end position="288"/>
    </location>
</feature>
<evidence type="ECO:0000259" key="3">
    <source>
        <dbReference type="Pfam" id="PF23307"/>
    </source>
</evidence>
<feature type="region of interest" description="Disordered" evidence="1">
    <location>
        <begin position="1088"/>
        <end position="1198"/>
    </location>
</feature>
<keyword evidence="2" id="KW-1133">Transmembrane helix</keyword>
<dbReference type="Pfam" id="PF23307">
    <property type="entry name" value="SAM_KIDINS220"/>
    <property type="match status" value="1"/>
</dbReference>
<evidence type="ECO:0000313" key="4">
    <source>
        <dbReference type="EMBL" id="KAA0195046.1"/>
    </source>
</evidence>
<dbReference type="GO" id="GO:0019887">
    <property type="term" value="F:protein kinase regulator activity"/>
    <property type="evidence" value="ECO:0007669"/>
    <property type="project" value="TreeGrafter"/>
</dbReference>
<dbReference type="GO" id="GO:0030165">
    <property type="term" value="F:PDZ domain binding"/>
    <property type="evidence" value="ECO:0007669"/>
    <property type="project" value="TreeGrafter"/>
</dbReference>
<keyword evidence="2" id="KW-0812">Transmembrane</keyword>
<feature type="transmembrane region" description="Helical" evidence="2">
    <location>
        <begin position="115"/>
        <end position="138"/>
    </location>
</feature>
<accession>A0A8E0RWV7</accession>
<proteinExistence type="predicted"/>
<keyword evidence="2" id="KW-0472">Membrane</keyword>
<dbReference type="EMBL" id="LUCM01003968">
    <property type="protein sequence ID" value="KAA0195046.1"/>
    <property type="molecule type" value="Genomic_DNA"/>
</dbReference>